<comment type="function">
    <text evidence="4">Binds mRNA; thus facilitating recognition of the initiation point. It is needed to translate mRNA with a short Shine-Dalgarno (SD) purine-rich sequence.</text>
</comment>
<feature type="compositionally biased region" description="Low complexity" evidence="5">
    <location>
        <begin position="616"/>
        <end position="628"/>
    </location>
</feature>
<evidence type="ECO:0000256" key="4">
    <source>
        <dbReference type="ARBA" id="ARBA00025604"/>
    </source>
</evidence>
<evidence type="ECO:0000256" key="2">
    <source>
        <dbReference type="ARBA" id="ARBA00022980"/>
    </source>
</evidence>
<dbReference type="SMART" id="SM00316">
    <property type="entry name" value="S1"/>
    <property type="match status" value="4"/>
</dbReference>
<dbReference type="Gene3D" id="2.40.50.140">
    <property type="entry name" value="Nucleic acid-binding proteins"/>
    <property type="match status" value="4"/>
</dbReference>
<dbReference type="GO" id="GO:0003735">
    <property type="term" value="F:structural constituent of ribosome"/>
    <property type="evidence" value="ECO:0007669"/>
    <property type="project" value="TreeGrafter"/>
</dbReference>
<evidence type="ECO:0000259" key="6">
    <source>
        <dbReference type="PROSITE" id="PS50126"/>
    </source>
</evidence>
<keyword evidence="8" id="KW-1185">Reference proteome</keyword>
<dbReference type="PANTHER" id="PTHR10724:SF7">
    <property type="entry name" value="SMALL RIBOSOMAL SUBUNIT PROTEIN BS1C"/>
    <property type="match status" value="1"/>
</dbReference>
<dbReference type="PROSITE" id="PS50126">
    <property type="entry name" value="S1"/>
    <property type="match status" value="3"/>
</dbReference>
<feature type="region of interest" description="Disordered" evidence="5">
    <location>
        <begin position="148"/>
        <end position="192"/>
    </location>
</feature>
<feature type="compositionally biased region" description="Pro residues" evidence="5">
    <location>
        <begin position="82"/>
        <end position="93"/>
    </location>
</feature>
<feature type="compositionally biased region" description="Low complexity" evidence="5">
    <location>
        <begin position="651"/>
        <end position="662"/>
    </location>
</feature>
<dbReference type="Proteomes" id="UP000215086">
    <property type="component" value="Chromosome"/>
</dbReference>
<dbReference type="CDD" id="cd04465">
    <property type="entry name" value="S1_RPS1_repeat_ec2_hs2"/>
    <property type="match status" value="1"/>
</dbReference>
<dbReference type="InterPro" id="IPR035104">
    <property type="entry name" value="Ribosomal_protein_S1-like"/>
</dbReference>
<dbReference type="PANTHER" id="PTHR10724">
    <property type="entry name" value="30S RIBOSOMAL PROTEIN S1"/>
    <property type="match status" value="1"/>
</dbReference>
<accession>A0A286RAV4</accession>
<dbReference type="OrthoDB" id="9804077at2"/>
<dbReference type="EMBL" id="CP018477">
    <property type="protein sequence ID" value="ASV73087.1"/>
    <property type="molecule type" value="Genomic_DNA"/>
</dbReference>
<feature type="domain" description="S1 motif" evidence="6">
    <location>
        <begin position="361"/>
        <end position="427"/>
    </location>
</feature>
<feature type="compositionally biased region" description="Polar residues" evidence="5">
    <location>
        <begin position="168"/>
        <end position="180"/>
    </location>
</feature>
<dbReference type="InterPro" id="IPR050437">
    <property type="entry name" value="Ribos_protein_bS1-like"/>
</dbReference>
<dbReference type="RefSeq" id="WP_095413803.1">
    <property type="nucleotide sequence ID" value="NZ_CP018477.1"/>
</dbReference>
<feature type="region of interest" description="Disordered" evidence="5">
    <location>
        <begin position="1"/>
        <end position="134"/>
    </location>
</feature>
<reference evidence="7 8" key="1">
    <citation type="journal article" name="Front. Microbiol.">
        <title>Sugar Metabolism of the First Thermophilic Planctomycete Thermogutta terrifontis: Comparative Genomic and Transcriptomic Approaches.</title>
        <authorList>
            <person name="Elcheninov A.G."/>
            <person name="Menzel P."/>
            <person name="Gudbergsdottir S.R."/>
            <person name="Slesarev A.I."/>
            <person name="Kadnikov V.V."/>
            <person name="Krogh A."/>
            <person name="Bonch-Osmolovskaya E.A."/>
            <person name="Peng X."/>
            <person name="Kublanov I.V."/>
        </authorList>
    </citation>
    <scope>NUCLEOTIDE SEQUENCE [LARGE SCALE GENOMIC DNA]</scope>
    <source>
        <strain evidence="7 8">R1</strain>
    </source>
</reference>
<comment type="similarity">
    <text evidence="1">Belongs to the bacterial ribosomal protein bS1 family.</text>
</comment>
<evidence type="ECO:0000313" key="8">
    <source>
        <dbReference type="Proteomes" id="UP000215086"/>
    </source>
</evidence>
<dbReference type="AlphaFoldDB" id="A0A286RAV4"/>
<proteinExistence type="inferred from homology"/>
<protein>
    <submittedName>
        <fullName evidence="7">SSU ribosomal protein S1p</fullName>
    </submittedName>
</protein>
<dbReference type="PRINTS" id="PR00681">
    <property type="entry name" value="RIBOSOMALS1"/>
</dbReference>
<dbReference type="InterPro" id="IPR003029">
    <property type="entry name" value="S1_domain"/>
</dbReference>
<dbReference type="KEGG" id="ttf:THTE_0485"/>
<dbReference type="FunFam" id="2.40.50.140:FF:000051">
    <property type="entry name" value="RNA-binding transcriptional accessory protein"/>
    <property type="match status" value="1"/>
</dbReference>
<gene>
    <name evidence="7" type="ORF">THTE_0485</name>
</gene>
<feature type="domain" description="S1 motif" evidence="6">
    <location>
        <begin position="448"/>
        <end position="516"/>
    </location>
</feature>
<evidence type="ECO:0000313" key="7">
    <source>
        <dbReference type="EMBL" id="ASV73087.1"/>
    </source>
</evidence>
<dbReference type="FunFam" id="2.40.50.140:FF:000103">
    <property type="entry name" value="protein RRP5 homolog"/>
    <property type="match status" value="1"/>
</dbReference>
<organism evidence="7 8">
    <name type="scientific">Thermogutta terrifontis</name>
    <dbReference type="NCBI Taxonomy" id="1331910"/>
    <lineage>
        <taxon>Bacteria</taxon>
        <taxon>Pseudomonadati</taxon>
        <taxon>Planctomycetota</taxon>
        <taxon>Planctomycetia</taxon>
        <taxon>Pirellulales</taxon>
        <taxon>Thermoguttaceae</taxon>
        <taxon>Thermogutta</taxon>
    </lineage>
</organism>
<evidence type="ECO:0000256" key="1">
    <source>
        <dbReference type="ARBA" id="ARBA00006767"/>
    </source>
</evidence>
<feature type="compositionally biased region" description="Low complexity" evidence="5">
    <location>
        <begin position="114"/>
        <end position="134"/>
    </location>
</feature>
<feature type="region of interest" description="Disordered" evidence="5">
    <location>
        <begin position="607"/>
        <end position="662"/>
    </location>
</feature>
<feature type="compositionally biased region" description="Polar residues" evidence="5">
    <location>
        <begin position="30"/>
        <end position="63"/>
    </location>
</feature>
<evidence type="ECO:0000256" key="3">
    <source>
        <dbReference type="ARBA" id="ARBA00023274"/>
    </source>
</evidence>
<dbReference type="GO" id="GO:0003729">
    <property type="term" value="F:mRNA binding"/>
    <property type="evidence" value="ECO:0007669"/>
    <property type="project" value="UniProtKB-ARBA"/>
</dbReference>
<dbReference type="Pfam" id="PF00575">
    <property type="entry name" value="S1"/>
    <property type="match status" value="3"/>
</dbReference>
<evidence type="ECO:0000256" key="5">
    <source>
        <dbReference type="SAM" id="MobiDB-lite"/>
    </source>
</evidence>
<dbReference type="GO" id="GO:0022627">
    <property type="term" value="C:cytosolic small ribosomal subunit"/>
    <property type="evidence" value="ECO:0007669"/>
    <property type="project" value="TreeGrafter"/>
</dbReference>
<name>A0A286RAV4_9BACT</name>
<keyword evidence="2 7" id="KW-0689">Ribosomal protein</keyword>
<dbReference type="SUPFAM" id="SSF50249">
    <property type="entry name" value="Nucleic acid-binding proteins"/>
    <property type="match status" value="4"/>
</dbReference>
<dbReference type="InterPro" id="IPR012340">
    <property type="entry name" value="NA-bd_OB-fold"/>
</dbReference>
<dbReference type="GO" id="GO:0006412">
    <property type="term" value="P:translation"/>
    <property type="evidence" value="ECO:0007669"/>
    <property type="project" value="TreeGrafter"/>
</dbReference>
<feature type="domain" description="S1 motif" evidence="6">
    <location>
        <begin position="533"/>
        <end position="602"/>
    </location>
</feature>
<dbReference type="CDD" id="cd05688">
    <property type="entry name" value="S1_RPS1_repeat_ec3"/>
    <property type="match status" value="1"/>
</dbReference>
<sequence>MSYDPHDPLPHSGDGLGDSRKHDAPGGDQGNQPPSESSTETAATDQATTSGASSGENTASSNRPRILIGSQRDPAAYRPRPGKPVTPARPRPSLPETTRPGRLTGPPAGASAGEKSSPESSPQPAQEQVLAGDAVANADVVRDAAAISEPLQGLGVPSREADVAASGNAKTGTFTPSDQSPGGKLTATEERPARVFSALPDFPEDEAEEERPEKILASEIDQLRQQVRDSAQILTREAVQDLFNRRAGLPPDLEKEFAEALGDVAVEQLITETASKVKVGQLEPESRHVGKVLAVRGENVFVELGLREQGIVPLKLFREPPQVGQSVEVRVVRFVPEEGVYELVLPAAAADVADWADLSEGMLVEARVTGVNQGGLECEVNRIRGFIPISQIDIFRVEKPEEYVGQSFTCVVLEADPQRKNLVLSRRAVLEREREQAQRLLWDSLTPGQIRDGVVRRLTEFGAFVDLGGVDGLLHISQIAWGRIKHPSEVLREGQTIKVRIDKVDRENQRISLGYRDLLYNPWEDADKKYVPQSLWKGRVTRIMDFGAFVELEPGVEGLVHISELSTKRVSRVRDVVKEGDEVDVVVLAFDPQEKKISLSIRAAMKMKEPEPTPQPESAETSTQTAEPAAPPPPPKKQKPPKPLKGGLGSSPGQSLLDLLKK</sequence>
<keyword evidence="3" id="KW-0687">Ribonucleoprotein</keyword>